<evidence type="ECO:0000313" key="2">
    <source>
        <dbReference type="Proteomes" id="UP001210978"/>
    </source>
</evidence>
<dbReference type="EMBL" id="CP115859">
    <property type="protein sequence ID" value="WBV61111.1"/>
    <property type="molecule type" value="Genomic_DNA"/>
</dbReference>
<name>A0ABY7QN41_9FLAO</name>
<gene>
    <name evidence="1" type="ORF">PFY12_03080</name>
</gene>
<dbReference type="Proteomes" id="UP001210978">
    <property type="component" value="Chromosome"/>
</dbReference>
<keyword evidence="2" id="KW-1185">Reference proteome</keyword>
<accession>A0ABY7QN41</accession>
<protein>
    <submittedName>
        <fullName evidence="1">Uncharacterized protein</fullName>
    </submittedName>
</protein>
<organism evidence="1 2">
    <name type="scientific">Chryseobacterium camelliae</name>
    <dbReference type="NCBI Taxonomy" id="1265445"/>
    <lineage>
        <taxon>Bacteria</taxon>
        <taxon>Pseudomonadati</taxon>
        <taxon>Bacteroidota</taxon>
        <taxon>Flavobacteriia</taxon>
        <taxon>Flavobacteriales</taxon>
        <taxon>Weeksellaceae</taxon>
        <taxon>Chryseobacterium group</taxon>
        <taxon>Chryseobacterium</taxon>
    </lineage>
</organism>
<reference evidence="1 2" key="1">
    <citation type="submission" date="2023-01" db="EMBL/GenBank/DDBJ databases">
        <title>Complete genome of Chryseobacterium camelliae VAN22-5A.</title>
        <authorList>
            <person name="Zong G."/>
            <person name="Cao G."/>
        </authorList>
    </citation>
    <scope>NUCLEOTIDE SEQUENCE [LARGE SCALE GENOMIC DNA]</scope>
    <source>
        <strain evidence="1 2">VAN22-5A</strain>
    </source>
</reference>
<evidence type="ECO:0000313" key="1">
    <source>
        <dbReference type="EMBL" id="WBV61111.1"/>
    </source>
</evidence>
<proteinExistence type="predicted"/>
<sequence length="249" mass="26255">MSYNRFGSFTSFLGDGMPFNTGASSGGGVGLTFGQTAAYRTLMTTLYSGGEGGLISKNGYFSYWTTGALGGIHINENGEKEMVIDEMVNHKEKIDGGFNWESFSKKLSVFGSGNDVKLQLLEAGIRKNAGLTISEFNALNKTAQEVRTLSALGYSGSKYLKLFKGLGTAATVVTTAYSSVKVYDQYQKGGINEVLSHRDVLDTTIGVVGLGTTGLVALGLVSNPVGWAIGIGVLAYGAGTLIYDSVNEN</sequence>
<dbReference type="RefSeq" id="WP_271149412.1">
    <property type="nucleotide sequence ID" value="NZ_CP115859.1"/>
</dbReference>